<evidence type="ECO:0000256" key="6">
    <source>
        <dbReference type="ARBA" id="ARBA00022553"/>
    </source>
</evidence>
<keyword evidence="15" id="KW-0175">Coiled coil</keyword>
<dbReference type="Gene3D" id="1.10.287.130">
    <property type="match status" value="1"/>
</dbReference>
<dbReference type="NCBIfam" id="TIGR00229">
    <property type="entry name" value="sensory_box"/>
    <property type="match status" value="1"/>
</dbReference>
<dbReference type="EMBL" id="JXII01000002">
    <property type="protein sequence ID" value="KIH71701.1"/>
    <property type="molecule type" value="Genomic_DNA"/>
</dbReference>
<dbReference type="InterPro" id="IPR031967">
    <property type="entry name" value="PhoR_single_Cache-like_dom"/>
</dbReference>
<evidence type="ECO:0000313" key="23">
    <source>
        <dbReference type="Proteomes" id="UP000527860"/>
    </source>
</evidence>
<dbReference type="SMART" id="SM00387">
    <property type="entry name" value="HATPase_c"/>
    <property type="match status" value="1"/>
</dbReference>
<dbReference type="SUPFAM" id="SSF158472">
    <property type="entry name" value="HAMP domain-like"/>
    <property type="match status" value="1"/>
</dbReference>
<dbReference type="SMART" id="SM00388">
    <property type="entry name" value="HisKA"/>
    <property type="match status" value="1"/>
</dbReference>
<dbReference type="InterPro" id="IPR005467">
    <property type="entry name" value="His_kinase_dom"/>
</dbReference>
<evidence type="ECO:0000256" key="8">
    <source>
        <dbReference type="ARBA" id="ARBA00022692"/>
    </source>
</evidence>
<dbReference type="Proteomes" id="UP000031546">
    <property type="component" value="Unassembled WGS sequence"/>
</dbReference>
<evidence type="ECO:0000313" key="21">
    <source>
        <dbReference type="EMBL" id="MDB0579803.1"/>
    </source>
</evidence>
<keyword evidence="9" id="KW-0547">Nucleotide-binding</keyword>
<dbReference type="EC" id="2.7.13.3" evidence="3"/>
<evidence type="ECO:0000256" key="3">
    <source>
        <dbReference type="ARBA" id="ARBA00012438"/>
    </source>
</evidence>
<dbReference type="InterPro" id="IPR036890">
    <property type="entry name" value="HATPase_C_sf"/>
</dbReference>
<evidence type="ECO:0000313" key="22">
    <source>
        <dbReference type="Proteomes" id="UP000031546"/>
    </source>
</evidence>
<organism evidence="20 22">
    <name type="scientific">Salinicoccus roseus</name>
    <dbReference type="NCBI Taxonomy" id="45670"/>
    <lineage>
        <taxon>Bacteria</taxon>
        <taxon>Bacillati</taxon>
        <taxon>Bacillota</taxon>
        <taxon>Bacilli</taxon>
        <taxon>Bacillales</taxon>
        <taxon>Staphylococcaceae</taxon>
        <taxon>Salinicoccus</taxon>
    </lineage>
</organism>
<dbReference type="Pfam" id="PF00672">
    <property type="entry name" value="HAMP"/>
    <property type="match status" value="1"/>
</dbReference>
<dbReference type="GO" id="GO:0005886">
    <property type="term" value="C:plasma membrane"/>
    <property type="evidence" value="ECO:0007669"/>
    <property type="project" value="UniProtKB-SubCell"/>
</dbReference>
<dbReference type="SUPFAM" id="SSF47384">
    <property type="entry name" value="Homodimeric domain of signal transducing histidine kinase"/>
    <property type="match status" value="1"/>
</dbReference>
<dbReference type="SUPFAM" id="SSF55874">
    <property type="entry name" value="ATPase domain of HSP90 chaperone/DNA topoisomerase II/histidine kinase"/>
    <property type="match status" value="1"/>
</dbReference>
<protein>
    <recommendedName>
        <fullName evidence="4">Sensor protein kinase WalK</fullName>
        <ecNumber evidence="3">2.7.13.3</ecNumber>
    </recommendedName>
</protein>
<keyword evidence="14 16" id="KW-0472">Membrane</keyword>
<dbReference type="SUPFAM" id="SSF103190">
    <property type="entry name" value="Sensory domain-like"/>
    <property type="match status" value="1"/>
</dbReference>
<feature type="transmembrane region" description="Helical" evidence="16">
    <location>
        <begin position="6"/>
        <end position="31"/>
    </location>
</feature>
<dbReference type="InterPro" id="IPR003660">
    <property type="entry name" value="HAMP_dom"/>
</dbReference>
<keyword evidence="10 20" id="KW-0418">Kinase</keyword>
<dbReference type="SMART" id="SM00091">
    <property type="entry name" value="PAS"/>
    <property type="match status" value="1"/>
</dbReference>
<dbReference type="FunFam" id="3.30.565.10:FF:000006">
    <property type="entry name" value="Sensor histidine kinase WalK"/>
    <property type="match status" value="1"/>
</dbReference>
<dbReference type="Proteomes" id="UP000527860">
    <property type="component" value="Unassembled WGS sequence"/>
</dbReference>
<evidence type="ECO:0000256" key="13">
    <source>
        <dbReference type="ARBA" id="ARBA00023012"/>
    </source>
</evidence>
<name>A0A0C2HQB8_9STAP</name>
<evidence type="ECO:0000259" key="19">
    <source>
        <dbReference type="PROSITE" id="PS50885"/>
    </source>
</evidence>
<dbReference type="GO" id="GO:0005524">
    <property type="term" value="F:ATP binding"/>
    <property type="evidence" value="ECO:0007669"/>
    <property type="project" value="UniProtKB-KW"/>
</dbReference>
<dbReference type="FunFam" id="1.10.287.130:FF:000008">
    <property type="entry name" value="Two-component sensor histidine kinase"/>
    <property type="match status" value="1"/>
</dbReference>
<dbReference type="PROSITE" id="PS50112">
    <property type="entry name" value="PAS"/>
    <property type="match status" value="1"/>
</dbReference>
<proteinExistence type="predicted"/>
<dbReference type="SUPFAM" id="SSF55785">
    <property type="entry name" value="PYP-like sensor domain (PAS domain)"/>
    <property type="match status" value="1"/>
</dbReference>
<dbReference type="Gene3D" id="3.30.450.20">
    <property type="entry name" value="PAS domain"/>
    <property type="match status" value="2"/>
</dbReference>
<comment type="catalytic activity">
    <reaction evidence="1">
        <text>ATP + protein L-histidine = ADP + protein N-phospho-L-histidine.</text>
        <dbReference type="EC" id="2.7.13.3"/>
    </reaction>
</comment>
<keyword evidence="6" id="KW-0597">Phosphoprotein</keyword>
<dbReference type="SMART" id="SM00304">
    <property type="entry name" value="HAMP"/>
    <property type="match status" value="1"/>
</dbReference>
<evidence type="ECO:0000256" key="5">
    <source>
        <dbReference type="ARBA" id="ARBA00022475"/>
    </source>
</evidence>
<sequence>MKRLWFRIASAFFILILVLIFILGFFLAALLKNAYTDMTRNHLVENAEMVTQLIVASESYGEREQLQELIQNFEQPIQMRFTVVDTEGVVLADSENDPAEMNNHFNRPEIQDVLEQDEAFGESIRYSTTQDFNMMYVALPLVSEGETVGAVRTSLSLGVIDDAMNRLWFSLSIALGLMFLIAAIASTLLARSITRPIDSIMNVTSRLRRNDYSSRVNTEAKGEIGDLSQSINALAASLQRQMKEIEENEQQLTSIISNMVSGVMLVNQDGKVVLLNSAMERFLSQHKGNLIGQPYEKVGERFALSPHIHAVFETNEKVHEEVHSYYPQERIMDAHLAPYYGQGWQQRGVIVVLHDITEIRRLEKMRSDFVANVSHELKTPVTSVRGFSETLMSGEVTDEETTKQFLKIIHDESQRLDRLIRDLLNLSKIERQKMPLNLETLNMTALVHEVSVTLQGAVEEKQTKLVLPDPTKDVYLQGDEDRLRQIILNLVGNGINYTAEGGTVTVSLKENVEKVRLIIQDDGIGIPEESLPRIFERFYRVDRARSRHSGGTGLGLAIVKHLIESHHGEIEVESREGEGTTFTVILPKKQEDK</sequence>
<dbReference type="PANTHER" id="PTHR45453:SF1">
    <property type="entry name" value="PHOSPHATE REGULON SENSOR PROTEIN PHOR"/>
    <property type="match status" value="1"/>
</dbReference>
<feature type="domain" description="PAS" evidence="18">
    <location>
        <begin position="248"/>
        <end position="293"/>
    </location>
</feature>
<dbReference type="InterPro" id="IPR000014">
    <property type="entry name" value="PAS"/>
</dbReference>
<keyword evidence="23" id="KW-1185">Reference proteome</keyword>
<dbReference type="CDD" id="cd00130">
    <property type="entry name" value="PAS"/>
    <property type="match status" value="1"/>
</dbReference>
<evidence type="ECO:0000256" key="11">
    <source>
        <dbReference type="ARBA" id="ARBA00022840"/>
    </source>
</evidence>
<dbReference type="Pfam" id="PF00512">
    <property type="entry name" value="HisKA"/>
    <property type="match status" value="1"/>
</dbReference>
<dbReference type="GO" id="GO:0004721">
    <property type="term" value="F:phosphoprotein phosphatase activity"/>
    <property type="evidence" value="ECO:0007669"/>
    <property type="project" value="TreeGrafter"/>
</dbReference>
<dbReference type="EMBL" id="JABEVU030000001">
    <property type="protein sequence ID" value="MDB0579803.1"/>
    <property type="molecule type" value="Genomic_DNA"/>
</dbReference>
<keyword evidence="13" id="KW-0902">Two-component regulatory system</keyword>
<evidence type="ECO:0000256" key="9">
    <source>
        <dbReference type="ARBA" id="ARBA00022741"/>
    </source>
</evidence>
<keyword evidence="8 16" id="KW-0812">Transmembrane</keyword>
<evidence type="ECO:0000256" key="10">
    <source>
        <dbReference type="ARBA" id="ARBA00022777"/>
    </source>
</evidence>
<keyword evidence="12 16" id="KW-1133">Transmembrane helix</keyword>
<dbReference type="InterPro" id="IPR036097">
    <property type="entry name" value="HisK_dim/P_sf"/>
</dbReference>
<keyword evidence="5" id="KW-1003">Cell membrane</keyword>
<evidence type="ECO:0000256" key="2">
    <source>
        <dbReference type="ARBA" id="ARBA00004651"/>
    </source>
</evidence>
<dbReference type="InterPro" id="IPR004358">
    <property type="entry name" value="Sig_transdc_His_kin-like_C"/>
</dbReference>
<keyword evidence="11 21" id="KW-0067">ATP-binding</keyword>
<dbReference type="CDD" id="cd00082">
    <property type="entry name" value="HisKA"/>
    <property type="match status" value="1"/>
</dbReference>
<dbReference type="Pfam" id="PF13426">
    <property type="entry name" value="PAS_9"/>
    <property type="match status" value="1"/>
</dbReference>
<dbReference type="PROSITE" id="PS50109">
    <property type="entry name" value="HIS_KIN"/>
    <property type="match status" value="1"/>
</dbReference>
<evidence type="ECO:0000256" key="4">
    <source>
        <dbReference type="ARBA" id="ARBA00017772"/>
    </source>
</evidence>
<reference evidence="20 22" key="1">
    <citation type="submission" date="2015-01" db="EMBL/GenBank/DDBJ databases">
        <title>Genome sequences of high lactate-tolerant strain Salinicoccus roseus W12 with industrial interest.</title>
        <authorList>
            <person name="Wang H."/>
            <person name="Yu B."/>
        </authorList>
    </citation>
    <scope>NUCLEOTIDE SEQUENCE [LARGE SCALE GENOMIC DNA]</scope>
    <source>
        <strain evidence="20 22">W12</strain>
    </source>
</reference>
<evidence type="ECO:0000259" key="18">
    <source>
        <dbReference type="PROSITE" id="PS50112"/>
    </source>
</evidence>
<evidence type="ECO:0000256" key="14">
    <source>
        <dbReference type="ARBA" id="ARBA00023136"/>
    </source>
</evidence>
<gene>
    <name evidence="21" type="ORF">F7P68_0004605</name>
    <name evidence="20" type="ORF">SN16_03290</name>
</gene>
<dbReference type="GO" id="GO:0000155">
    <property type="term" value="F:phosphorelay sensor kinase activity"/>
    <property type="evidence" value="ECO:0007669"/>
    <property type="project" value="InterPro"/>
</dbReference>
<evidence type="ECO:0000256" key="12">
    <source>
        <dbReference type="ARBA" id="ARBA00022989"/>
    </source>
</evidence>
<reference evidence="21" key="3">
    <citation type="submission" date="2020-04" db="EMBL/GenBank/DDBJ databases">
        <authorList>
            <person name="Tanveer F."/>
            <person name="Xie Y."/>
            <person name="Shinwari Z.K."/>
        </authorList>
    </citation>
    <scope>NUCLEOTIDE SEQUENCE</scope>
    <source>
        <strain evidence="21">MOSEL-ME25</strain>
    </source>
</reference>
<dbReference type="CDD" id="cd06225">
    <property type="entry name" value="HAMP"/>
    <property type="match status" value="1"/>
</dbReference>
<dbReference type="InterPro" id="IPR050351">
    <property type="entry name" value="BphY/WalK/GraS-like"/>
</dbReference>
<evidence type="ECO:0000256" key="15">
    <source>
        <dbReference type="SAM" id="Coils"/>
    </source>
</evidence>
<reference evidence="21 23" key="4">
    <citation type="submission" date="2022-12" db="EMBL/GenBank/DDBJ databases">
        <title>Genome analysis and biological profiling of marine Salinicoccus roseus MOSEL-ME25.</title>
        <authorList>
            <person name="Mirza F.T."/>
            <person name="Xie Y."/>
            <person name="Shinwari Z.K."/>
        </authorList>
    </citation>
    <scope>NUCLEOTIDE SEQUENCE [LARGE SCALE GENOMIC DNA]</scope>
    <source>
        <strain evidence="21 23">MOSEL-ME25</strain>
    </source>
</reference>
<feature type="domain" description="HAMP" evidence="19">
    <location>
        <begin position="191"/>
        <end position="243"/>
    </location>
</feature>
<dbReference type="AlphaFoldDB" id="A0A0C2HQB8"/>
<dbReference type="InterPro" id="IPR003594">
    <property type="entry name" value="HATPase_dom"/>
</dbReference>
<dbReference type="Pfam" id="PF02518">
    <property type="entry name" value="HATPase_c"/>
    <property type="match status" value="1"/>
</dbReference>
<dbReference type="PANTHER" id="PTHR45453">
    <property type="entry name" value="PHOSPHATE REGULON SENSOR PROTEIN PHOR"/>
    <property type="match status" value="1"/>
</dbReference>
<dbReference type="PRINTS" id="PR00344">
    <property type="entry name" value="BCTRLSENSOR"/>
</dbReference>
<dbReference type="InterPro" id="IPR003661">
    <property type="entry name" value="HisK_dim/P_dom"/>
</dbReference>
<dbReference type="InterPro" id="IPR035965">
    <property type="entry name" value="PAS-like_dom_sf"/>
</dbReference>
<evidence type="ECO:0000313" key="20">
    <source>
        <dbReference type="EMBL" id="KIH71701.1"/>
    </source>
</evidence>
<evidence type="ECO:0000259" key="17">
    <source>
        <dbReference type="PROSITE" id="PS50109"/>
    </source>
</evidence>
<dbReference type="GO" id="GO:0016036">
    <property type="term" value="P:cellular response to phosphate starvation"/>
    <property type="evidence" value="ECO:0007669"/>
    <property type="project" value="TreeGrafter"/>
</dbReference>
<dbReference type="RefSeq" id="WP_040105161.1">
    <property type="nucleotide sequence ID" value="NZ_JABEVU030000001.1"/>
</dbReference>
<feature type="transmembrane region" description="Helical" evidence="16">
    <location>
        <begin position="167"/>
        <end position="190"/>
    </location>
</feature>
<dbReference type="Gene3D" id="6.10.340.10">
    <property type="match status" value="1"/>
</dbReference>
<feature type="domain" description="Histidine kinase" evidence="17">
    <location>
        <begin position="372"/>
        <end position="590"/>
    </location>
</feature>
<evidence type="ECO:0000256" key="7">
    <source>
        <dbReference type="ARBA" id="ARBA00022679"/>
    </source>
</evidence>
<reference evidence="23" key="2">
    <citation type="submission" date="2020-04" db="EMBL/GenBank/DDBJ databases">
        <title>Genome analysis and biological profiling of marine Cellulosimicrobium funkei MOSEL-ME6.</title>
        <authorList>
            <person name="Tanveer F."/>
            <person name="Xie Y."/>
            <person name="Shinwari Z.K."/>
        </authorList>
    </citation>
    <scope>NUCLEOTIDE SEQUENCE [LARGE SCALE GENOMIC DNA]</scope>
    <source>
        <strain evidence="23">MOSEL-ME25</strain>
    </source>
</reference>
<evidence type="ECO:0000256" key="16">
    <source>
        <dbReference type="SAM" id="Phobius"/>
    </source>
</evidence>
<dbReference type="Gene3D" id="3.30.565.10">
    <property type="entry name" value="Histidine kinase-like ATPase, C-terminal domain"/>
    <property type="match status" value="1"/>
</dbReference>
<evidence type="ECO:0000256" key="1">
    <source>
        <dbReference type="ARBA" id="ARBA00000085"/>
    </source>
</evidence>
<dbReference type="STRING" id="45670.SN16_03290"/>
<accession>A0A0C2HQB8</accession>
<dbReference type="OrthoDB" id="9813151at2"/>
<feature type="coiled-coil region" evidence="15">
    <location>
        <begin position="228"/>
        <end position="258"/>
    </location>
</feature>
<comment type="caution">
    <text evidence="20">The sequence shown here is derived from an EMBL/GenBank/DDBJ whole genome shotgun (WGS) entry which is preliminary data.</text>
</comment>
<dbReference type="GeneID" id="77844563"/>
<dbReference type="InterPro" id="IPR029151">
    <property type="entry name" value="Sensor-like_sf"/>
</dbReference>
<dbReference type="CDD" id="cd00075">
    <property type="entry name" value="HATPase"/>
    <property type="match status" value="1"/>
</dbReference>
<dbReference type="Pfam" id="PF16736">
    <property type="entry name" value="sCache_like"/>
    <property type="match status" value="1"/>
</dbReference>
<keyword evidence="7" id="KW-0808">Transferase</keyword>
<dbReference type="PROSITE" id="PS50885">
    <property type="entry name" value="HAMP"/>
    <property type="match status" value="1"/>
</dbReference>
<dbReference type="NCBIfam" id="NF046044">
    <property type="entry name" value="PnpS"/>
    <property type="match status" value="1"/>
</dbReference>
<comment type="subcellular location">
    <subcellularLocation>
        <location evidence="2">Cell membrane</location>
        <topology evidence="2">Multi-pass membrane protein</topology>
    </subcellularLocation>
</comment>